<dbReference type="InterPro" id="IPR050879">
    <property type="entry name" value="Acyltransferase_3"/>
</dbReference>
<evidence type="ECO:0000256" key="1">
    <source>
        <dbReference type="SAM" id="Phobius"/>
    </source>
</evidence>
<dbReference type="RefSeq" id="WP_317702198.1">
    <property type="nucleotide sequence ID" value="NZ_CP136921.1"/>
</dbReference>
<dbReference type="Pfam" id="PF01757">
    <property type="entry name" value="Acyl_transf_3"/>
    <property type="match status" value="1"/>
</dbReference>
<protein>
    <submittedName>
        <fullName evidence="3">Acyltransferase family protein</fullName>
    </submittedName>
</protein>
<dbReference type="EMBL" id="CP136921">
    <property type="protein sequence ID" value="WOO32781.1"/>
    <property type="molecule type" value="Genomic_DNA"/>
</dbReference>
<proteinExistence type="predicted"/>
<dbReference type="InterPro" id="IPR002656">
    <property type="entry name" value="Acyl_transf_3_dom"/>
</dbReference>
<keyword evidence="1" id="KW-0812">Transmembrane</keyword>
<dbReference type="Proteomes" id="UP001303211">
    <property type="component" value="Chromosome"/>
</dbReference>
<keyword evidence="1" id="KW-0472">Membrane</keyword>
<dbReference type="PANTHER" id="PTHR23028">
    <property type="entry name" value="ACETYLTRANSFERASE"/>
    <property type="match status" value="1"/>
</dbReference>
<evidence type="ECO:0000259" key="2">
    <source>
        <dbReference type="Pfam" id="PF01757"/>
    </source>
</evidence>
<dbReference type="PANTHER" id="PTHR23028:SF53">
    <property type="entry name" value="ACYL_TRANSF_3 DOMAIN-CONTAINING PROTEIN"/>
    <property type="match status" value="1"/>
</dbReference>
<keyword evidence="3" id="KW-0012">Acyltransferase</keyword>
<keyword evidence="4" id="KW-1185">Reference proteome</keyword>
<evidence type="ECO:0000313" key="4">
    <source>
        <dbReference type="Proteomes" id="UP001303211"/>
    </source>
</evidence>
<keyword evidence="3" id="KW-0808">Transferase</keyword>
<organism evidence="3 4">
    <name type="scientific">Diaphorobacter limosus</name>
    <dbReference type="NCBI Taxonomy" id="3036128"/>
    <lineage>
        <taxon>Bacteria</taxon>
        <taxon>Pseudomonadati</taxon>
        <taxon>Pseudomonadota</taxon>
        <taxon>Betaproteobacteria</taxon>
        <taxon>Burkholderiales</taxon>
        <taxon>Comamonadaceae</taxon>
        <taxon>Diaphorobacter</taxon>
    </lineage>
</organism>
<name>A0ABZ0J570_9BURK</name>
<keyword evidence="1" id="KW-1133">Transmembrane helix</keyword>
<gene>
    <name evidence="3" type="ORF">P4826_01225</name>
</gene>
<evidence type="ECO:0000313" key="3">
    <source>
        <dbReference type="EMBL" id="WOO32781.1"/>
    </source>
</evidence>
<feature type="transmembrane region" description="Helical" evidence="1">
    <location>
        <begin position="12"/>
        <end position="31"/>
    </location>
</feature>
<reference evidence="3 4" key="1">
    <citation type="submission" date="2023-03" db="EMBL/GenBank/DDBJ databases">
        <title>Diaphorobacter basophil sp. nov., isolated from a sewage-treatment plant.</title>
        <authorList>
            <person name="Yang K."/>
        </authorList>
    </citation>
    <scope>NUCLEOTIDE SEQUENCE [LARGE SCALE GENOMIC DNA]</scope>
    <source>
        <strain evidence="3 4">Y-1</strain>
    </source>
</reference>
<dbReference type="GO" id="GO:0016746">
    <property type="term" value="F:acyltransferase activity"/>
    <property type="evidence" value="ECO:0007669"/>
    <property type="project" value="UniProtKB-KW"/>
</dbReference>
<sequence length="93" mass="10627">MKNTRVNEIDLLRFFAALAVVFFHYSFRGYAADAMSIMPYPLLASLSKYGYLGVELFFMISGFVILMTAAKEILQNLPICLVAVSHRWHPQHL</sequence>
<accession>A0ABZ0J570</accession>
<feature type="domain" description="Acyltransferase 3" evidence="2">
    <location>
        <begin position="7"/>
        <end position="66"/>
    </location>
</feature>
<feature type="transmembrane region" description="Helical" evidence="1">
    <location>
        <begin position="51"/>
        <end position="70"/>
    </location>
</feature>